<dbReference type="SUPFAM" id="SSF48239">
    <property type="entry name" value="Terpenoid cyclases/Protein prenyltransferases"/>
    <property type="match status" value="1"/>
</dbReference>
<dbReference type="InterPro" id="IPR034741">
    <property type="entry name" value="Terpene_cyclase-like_1_C"/>
</dbReference>
<dbReference type="InterPro" id="IPR008930">
    <property type="entry name" value="Terpenoid_cyclase/PrenylTrfase"/>
</dbReference>
<dbReference type="Gene3D" id="1.10.600.10">
    <property type="entry name" value="Farnesyl Diphosphate Synthase"/>
    <property type="match status" value="1"/>
</dbReference>
<gene>
    <name evidence="6" type="ORF">Syun_010310</name>
</gene>
<feature type="domain" description="Terpene synthase metal-binding" evidence="5">
    <location>
        <begin position="279"/>
        <end position="518"/>
    </location>
</feature>
<dbReference type="Gene3D" id="1.50.10.130">
    <property type="entry name" value="Terpene synthase, N-terminal domain"/>
    <property type="match status" value="1"/>
</dbReference>
<evidence type="ECO:0000313" key="6">
    <source>
        <dbReference type="EMBL" id="KAK9152001.1"/>
    </source>
</evidence>
<protein>
    <submittedName>
        <fullName evidence="6">Uncharacterized protein</fullName>
    </submittedName>
</protein>
<dbReference type="CDD" id="cd00684">
    <property type="entry name" value="Terpene_cyclase_plant_C1"/>
    <property type="match status" value="1"/>
</dbReference>
<dbReference type="Proteomes" id="UP001420932">
    <property type="component" value="Unassembled WGS sequence"/>
</dbReference>
<dbReference type="Pfam" id="PF01397">
    <property type="entry name" value="Terpene_synth"/>
    <property type="match status" value="1"/>
</dbReference>
<keyword evidence="3" id="KW-0460">Magnesium</keyword>
<dbReference type="SUPFAM" id="SSF48576">
    <property type="entry name" value="Terpenoid synthases"/>
    <property type="match status" value="1"/>
</dbReference>
<dbReference type="InterPro" id="IPR005630">
    <property type="entry name" value="Terpene_synthase_metal-bd"/>
</dbReference>
<keyword evidence="7" id="KW-1185">Reference proteome</keyword>
<dbReference type="GO" id="GO:0016102">
    <property type="term" value="P:diterpenoid biosynthetic process"/>
    <property type="evidence" value="ECO:0007669"/>
    <property type="project" value="InterPro"/>
</dbReference>
<dbReference type="SFLD" id="SFLDS00005">
    <property type="entry name" value="Isoprenoid_Synthase_Type_I"/>
    <property type="match status" value="1"/>
</dbReference>
<dbReference type="SFLD" id="SFLDG01019">
    <property type="entry name" value="Terpene_Cyclase_Like_1_C_Termi"/>
    <property type="match status" value="1"/>
</dbReference>
<dbReference type="GO" id="GO:0010333">
    <property type="term" value="F:terpene synthase activity"/>
    <property type="evidence" value="ECO:0007669"/>
    <property type="project" value="InterPro"/>
</dbReference>
<dbReference type="InterPro" id="IPR001906">
    <property type="entry name" value="Terpene_synth_N"/>
</dbReference>
<dbReference type="InterPro" id="IPR008949">
    <property type="entry name" value="Isoprenoid_synthase_dom_sf"/>
</dbReference>
<dbReference type="InterPro" id="IPR036965">
    <property type="entry name" value="Terpene_synth_N_sf"/>
</dbReference>
<evidence type="ECO:0000259" key="5">
    <source>
        <dbReference type="Pfam" id="PF03936"/>
    </source>
</evidence>
<comment type="cofactor">
    <cofactor evidence="1">
        <name>Mg(2+)</name>
        <dbReference type="ChEBI" id="CHEBI:18420"/>
    </cofactor>
</comment>
<name>A0AAP0KG70_9MAGN</name>
<comment type="caution">
    <text evidence="6">The sequence shown here is derived from an EMBL/GenBank/DDBJ whole genome shotgun (WGS) entry which is preliminary data.</text>
</comment>
<dbReference type="EMBL" id="JBBNAF010000004">
    <property type="protein sequence ID" value="KAK9152001.1"/>
    <property type="molecule type" value="Genomic_DNA"/>
</dbReference>
<dbReference type="AlphaFoldDB" id="A0AAP0KG70"/>
<accession>A0AAP0KG70</accession>
<dbReference type="FunFam" id="1.10.600.10:FF:000007">
    <property type="entry name" value="Isoprene synthase, chloroplastic"/>
    <property type="match status" value="1"/>
</dbReference>
<sequence>MLQLGLPFFTPNLQSKNFSHIKCSATPKSDPKIHQYYKKNIWAPEFVQSLKSEFKEEAYCTIIEKFKNEVRGRFDDDVDNDKAAHFSDKLELIDALERLGLAYHFEDEIEEALSSSLNINHSTLLVSNSLHSTSLYFRLLREHGHAVPTDVFNGFKDGKGRFKAEFCDDAKGMLSLYEASHLCFEGEEDMMHEVKAFTVNNLKLLNRNIGSMFIDEAPHALELPLHWRMPRLENRWYIDECLRKRKIDTSLLEFAELDFNMVQATHQKDLTRMSRWWEDLGISKVLSFTRDRLVECFLWSIGLTYEPQYNCCREWLTKVVNLIVVIDDIYDMYGSIDELELFTNTVERWSIDQAIEKLPDYMKISFLALYNTTNEMVYASMKENGCNNILPHLNKAWADFCKAMLVEAKWSKNGCSPSLEEYMTNAWISSSTPLVLTHAFFATKQGITNHSLEGLFDKELGLIRQSSIIFRLCNDLATSTAELERGDVPSAVQCYMNKTKLLEHEAKANIRGLVMDTWGKHIAFINMEMGLEYRTLWPRTGS</sequence>
<organism evidence="6 7">
    <name type="scientific">Stephania yunnanensis</name>
    <dbReference type="NCBI Taxonomy" id="152371"/>
    <lineage>
        <taxon>Eukaryota</taxon>
        <taxon>Viridiplantae</taxon>
        <taxon>Streptophyta</taxon>
        <taxon>Embryophyta</taxon>
        <taxon>Tracheophyta</taxon>
        <taxon>Spermatophyta</taxon>
        <taxon>Magnoliopsida</taxon>
        <taxon>Ranunculales</taxon>
        <taxon>Menispermaceae</taxon>
        <taxon>Menispermoideae</taxon>
        <taxon>Cissampelideae</taxon>
        <taxon>Stephania</taxon>
    </lineage>
</organism>
<reference evidence="6 7" key="1">
    <citation type="submission" date="2024-01" db="EMBL/GenBank/DDBJ databases">
        <title>Genome assemblies of Stephania.</title>
        <authorList>
            <person name="Yang L."/>
        </authorList>
    </citation>
    <scope>NUCLEOTIDE SEQUENCE [LARGE SCALE GENOMIC DNA]</scope>
    <source>
        <strain evidence="6">YNDBR</strain>
        <tissue evidence="6">Leaf</tissue>
    </source>
</reference>
<dbReference type="GO" id="GO:0000287">
    <property type="term" value="F:magnesium ion binding"/>
    <property type="evidence" value="ECO:0007669"/>
    <property type="project" value="InterPro"/>
</dbReference>
<evidence type="ECO:0000256" key="3">
    <source>
        <dbReference type="ARBA" id="ARBA00022842"/>
    </source>
</evidence>
<dbReference type="InterPro" id="IPR044814">
    <property type="entry name" value="Terpene_cyclase_plant_C1"/>
</dbReference>
<proteinExistence type="predicted"/>
<keyword evidence="2" id="KW-0479">Metal-binding</keyword>
<dbReference type="PANTHER" id="PTHR31225:SF252">
    <property type="entry name" value="TERPENE SYNTHASE 12-RELATED"/>
    <property type="match status" value="1"/>
</dbReference>
<dbReference type="FunFam" id="1.50.10.130:FF:000001">
    <property type="entry name" value="Isoprene synthase, chloroplastic"/>
    <property type="match status" value="1"/>
</dbReference>
<evidence type="ECO:0000256" key="1">
    <source>
        <dbReference type="ARBA" id="ARBA00001946"/>
    </source>
</evidence>
<dbReference type="Pfam" id="PF03936">
    <property type="entry name" value="Terpene_synth_C"/>
    <property type="match status" value="1"/>
</dbReference>
<feature type="domain" description="Terpene synthase N-terminal" evidence="4">
    <location>
        <begin position="42"/>
        <end position="209"/>
    </location>
</feature>
<evidence type="ECO:0000313" key="7">
    <source>
        <dbReference type="Proteomes" id="UP001420932"/>
    </source>
</evidence>
<dbReference type="InterPro" id="IPR050148">
    <property type="entry name" value="Terpene_synthase-like"/>
</dbReference>
<dbReference type="PANTHER" id="PTHR31225">
    <property type="entry name" value="OS04G0344100 PROTEIN-RELATED"/>
    <property type="match status" value="1"/>
</dbReference>
<evidence type="ECO:0000256" key="2">
    <source>
        <dbReference type="ARBA" id="ARBA00022723"/>
    </source>
</evidence>
<evidence type="ECO:0000259" key="4">
    <source>
        <dbReference type="Pfam" id="PF01397"/>
    </source>
</evidence>